<dbReference type="CDD" id="cd04182">
    <property type="entry name" value="GT_2_like_f"/>
    <property type="match status" value="1"/>
</dbReference>
<feature type="domain" description="MobA-like NTP transferase" evidence="2">
    <location>
        <begin position="12"/>
        <end position="171"/>
    </location>
</feature>
<organism evidence="3 4">
    <name type="scientific">Allopontixanthobacter sediminis</name>
    <dbReference type="NCBI Taxonomy" id="1689985"/>
    <lineage>
        <taxon>Bacteria</taxon>
        <taxon>Pseudomonadati</taxon>
        <taxon>Pseudomonadota</taxon>
        <taxon>Alphaproteobacteria</taxon>
        <taxon>Sphingomonadales</taxon>
        <taxon>Erythrobacteraceae</taxon>
        <taxon>Allopontixanthobacter</taxon>
    </lineage>
</organism>
<dbReference type="EMBL" id="WTYL01000002">
    <property type="protein sequence ID" value="MXP44881.1"/>
    <property type="molecule type" value="Genomic_DNA"/>
</dbReference>
<reference evidence="3 4" key="1">
    <citation type="submission" date="2019-12" db="EMBL/GenBank/DDBJ databases">
        <title>Genomic-based taxomic classification of the family Erythrobacteraceae.</title>
        <authorList>
            <person name="Xu L."/>
        </authorList>
    </citation>
    <scope>NUCLEOTIDE SEQUENCE [LARGE SCALE GENOMIC DNA]</scope>
    <source>
        <strain evidence="3 4">KCTC 42453</strain>
    </source>
</reference>
<dbReference type="PANTHER" id="PTHR43777">
    <property type="entry name" value="MOLYBDENUM COFACTOR CYTIDYLYLTRANSFERASE"/>
    <property type="match status" value="1"/>
</dbReference>
<protein>
    <submittedName>
        <fullName evidence="3">NTP transferase domain-containing protein</fullName>
    </submittedName>
</protein>
<sequence length="201" mass="21140">MLRHEPFAGCHAIVLAAGAASRFDGAKLVAPFAGQPLICRAVGAALDSRVERVTVILGSRADEVEAALEPLRDKRLELVRCADWQDGLSASLRCGLSHLPDCRAAVIFLGDMPNVSAALADRVLKTVMDGAPAAFPEYGGSPGHPVAIASDLFRSLERLKGDQGARAFLEGTKGVVRLTTGDAGCVQDVDTRHDLTRLASA</sequence>
<dbReference type="RefSeq" id="WP_160756418.1">
    <property type="nucleotide sequence ID" value="NZ_WTYL01000002.1"/>
</dbReference>
<dbReference type="InterPro" id="IPR025877">
    <property type="entry name" value="MobA-like_NTP_Trfase"/>
</dbReference>
<evidence type="ECO:0000313" key="3">
    <source>
        <dbReference type="EMBL" id="MXP44881.1"/>
    </source>
</evidence>
<evidence type="ECO:0000313" key="4">
    <source>
        <dbReference type="Proteomes" id="UP000431922"/>
    </source>
</evidence>
<dbReference type="OrthoDB" id="9779263at2"/>
<keyword evidence="1" id="KW-0460">Magnesium</keyword>
<dbReference type="InterPro" id="IPR029044">
    <property type="entry name" value="Nucleotide-diphossugar_trans"/>
</dbReference>
<accession>A0A845B0R7</accession>
<dbReference type="SUPFAM" id="SSF53448">
    <property type="entry name" value="Nucleotide-diphospho-sugar transferases"/>
    <property type="match status" value="1"/>
</dbReference>
<comment type="caution">
    <text evidence="3">The sequence shown here is derived from an EMBL/GenBank/DDBJ whole genome shotgun (WGS) entry which is preliminary data.</text>
</comment>
<dbReference type="Pfam" id="PF12804">
    <property type="entry name" value="NTP_transf_3"/>
    <property type="match status" value="1"/>
</dbReference>
<gene>
    <name evidence="3" type="ORF">GRI65_10475</name>
</gene>
<proteinExistence type="predicted"/>
<name>A0A845B0R7_9SPHN</name>
<evidence type="ECO:0000259" key="2">
    <source>
        <dbReference type="Pfam" id="PF12804"/>
    </source>
</evidence>
<keyword evidence="4" id="KW-1185">Reference proteome</keyword>
<keyword evidence="3" id="KW-0808">Transferase</keyword>
<dbReference type="GO" id="GO:0016779">
    <property type="term" value="F:nucleotidyltransferase activity"/>
    <property type="evidence" value="ECO:0007669"/>
    <property type="project" value="UniProtKB-ARBA"/>
</dbReference>
<dbReference type="Proteomes" id="UP000431922">
    <property type="component" value="Unassembled WGS sequence"/>
</dbReference>
<dbReference type="PANTHER" id="PTHR43777:SF1">
    <property type="entry name" value="MOLYBDENUM COFACTOR CYTIDYLYLTRANSFERASE"/>
    <property type="match status" value="1"/>
</dbReference>
<evidence type="ECO:0000256" key="1">
    <source>
        <dbReference type="ARBA" id="ARBA00022842"/>
    </source>
</evidence>
<dbReference type="AlphaFoldDB" id="A0A845B0R7"/>
<dbReference type="Gene3D" id="3.90.550.10">
    <property type="entry name" value="Spore Coat Polysaccharide Biosynthesis Protein SpsA, Chain A"/>
    <property type="match status" value="1"/>
</dbReference>